<comment type="similarity">
    <text evidence="4">Belongs to the ferredoxin thioredoxin reductase alpha subunit family.</text>
</comment>
<dbReference type="GO" id="GO:0016491">
    <property type="term" value="F:oxidoreductase activity"/>
    <property type="evidence" value="ECO:0007669"/>
    <property type="project" value="UniProtKB-KW"/>
</dbReference>
<comment type="function">
    <text evidence="3">Variable subunit of the ferredoxin-thioredoxin reductase (FTR), which catalyzes the two-electron reduction of thioredoxins by the electrons provided by reduced ferredoxin.</text>
</comment>
<comment type="subunit">
    <text evidence="2">Heterodimer of subunit A (variable subunit) and subunit B (catalytic subunit). Heterodimeric FTR forms a complex with ferredoxin and thioredoxin.</text>
</comment>
<comment type="caution">
    <text evidence="6">The sequence shown here is derived from an EMBL/GenBank/DDBJ whole genome shotgun (WGS) entry which is preliminary data.</text>
</comment>
<proteinExistence type="inferred from homology"/>
<name>A0AAW1Q1F8_9CHLO</name>
<dbReference type="GO" id="GO:0015979">
    <property type="term" value="P:photosynthesis"/>
    <property type="evidence" value="ECO:0007669"/>
    <property type="project" value="InterPro"/>
</dbReference>
<accession>A0AAW1Q1F8</accession>
<dbReference type="Pfam" id="PF02941">
    <property type="entry name" value="FeThRed_A"/>
    <property type="match status" value="1"/>
</dbReference>
<evidence type="ECO:0000313" key="6">
    <source>
        <dbReference type="EMBL" id="KAK9814137.1"/>
    </source>
</evidence>
<sequence>MASLNLSTGVLHPLHSFKHTSCRLRQAPRPRQRQLRISALGSEELKAGIEAGTKVKVAKSVVVYHAPKKPELDLESMEGTVLEVIKEWKGKALSANLPYKTQFMLDGEDGGKAKKLLVHLTADEIQAV</sequence>
<evidence type="ECO:0000256" key="4">
    <source>
        <dbReference type="ARBA" id="ARBA00034490"/>
    </source>
</evidence>
<evidence type="ECO:0000256" key="1">
    <source>
        <dbReference type="ARBA" id="ARBA00023002"/>
    </source>
</evidence>
<evidence type="ECO:0000256" key="2">
    <source>
        <dbReference type="ARBA" id="ARBA00026011"/>
    </source>
</evidence>
<dbReference type="InterPro" id="IPR004207">
    <property type="entry name" value="Fd_thioredoxin_Rdtase_alpha"/>
</dbReference>
<evidence type="ECO:0000256" key="3">
    <source>
        <dbReference type="ARBA" id="ARBA00034474"/>
    </source>
</evidence>
<organism evidence="6 7">
    <name type="scientific">[Myrmecia] bisecta</name>
    <dbReference type="NCBI Taxonomy" id="41462"/>
    <lineage>
        <taxon>Eukaryota</taxon>
        <taxon>Viridiplantae</taxon>
        <taxon>Chlorophyta</taxon>
        <taxon>core chlorophytes</taxon>
        <taxon>Trebouxiophyceae</taxon>
        <taxon>Trebouxiales</taxon>
        <taxon>Trebouxiaceae</taxon>
        <taxon>Myrmecia</taxon>
    </lineage>
</organism>
<dbReference type="InterPro" id="IPR008990">
    <property type="entry name" value="Elect_transpt_acc-like_dom_sf"/>
</dbReference>
<dbReference type="Gene3D" id="2.30.30.50">
    <property type="match status" value="1"/>
</dbReference>
<dbReference type="SUPFAM" id="SSF50090">
    <property type="entry name" value="Electron transport accessory proteins"/>
    <property type="match status" value="1"/>
</dbReference>
<dbReference type="Proteomes" id="UP001489004">
    <property type="component" value="Unassembled WGS sequence"/>
</dbReference>
<gene>
    <name evidence="6" type="ORF">WJX72_001144</name>
</gene>
<dbReference type="AlphaFoldDB" id="A0AAW1Q1F8"/>
<evidence type="ECO:0000313" key="7">
    <source>
        <dbReference type="Proteomes" id="UP001489004"/>
    </source>
</evidence>
<dbReference type="PANTHER" id="PTHR46937:SF4">
    <property type="entry name" value="FERREDOXIN-THIOREDOXIN REDUCTASE SUBUNIT A1, CHLOROPLASTIC"/>
    <property type="match status" value="1"/>
</dbReference>
<protein>
    <recommendedName>
        <fullName evidence="5">Ferredoxin thioredoxin reductase alpha chain domain-containing protein</fullName>
    </recommendedName>
</protein>
<feature type="domain" description="Ferredoxin thioredoxin reductase alpha chain" evidence="5">
    <location>
        <begin position="52"/>
        <end position="124"/>
    </location>
</feature>
<evidence type="ECO:0000259" key="5">
    <source>
        <dbReference type="Pfam" id="PF02941"/>
    </source>
</evidence>
<dbReference type="InterPro" id="IPR044166">
    <property type="entry name" value="FTRV"/>
</dbReference>
<dbReference type="PANTHER" id="PTHR46937">
    <property type="entry name" value="FERREDOXIN-THIOREDOXIN REDUCTASE, VARIABLE CHAIN"/>
    <property type="match status" value="1"/>
</dbReference>
<keyword evidence="7" id="KW-1185">Reference proteome</keyword>
<reference evidence="6 7" key="1">
    <citation type="journal article" date="2024" name="Nat. Commun.">
        <title>Phylogenomics reveals the evolutionary origins of lichenization in chlorophyte algae.</title>
        <authorList>
            <person name="Puginier C."/>
            <person name="Libourel C."/>
            <person name="Otte J."/>
            <person name="Skaloud P."/>
            <person name="Haon M."/>
            <person name="Grisel S."/>
            <person name="Petersen M."/>
            <person name="Berrin J.G."/>
            <person name="Delaux P.M."/>
            <person name="Dal Grande F."/>
            <person name="Keller J."/>
        </authorList>
    </citation>
    <scope>NUCLEOTIDE SEQUENCE [LARGE SCALE GENOMIC DNA]</scope>
    <source>
        <strain evidence="6 7">SAG 2043</strain>
    </source>
</reference>
<dbReference type="EMBL" id="JALJOR010000007">
    <property type="protein sequence ID" value="KAK9814137.1"/>
    <property type="molecule type" value="Genomic_DNA"/>
</dbReference>
<keyword evidence="1" id="KW-0560">Oxidoreductase</keyword>